<keyword evidence="10" id="KW-1185">Reference proteome</keyword>
<dbReference type="PRINTS" id="PR00776">
    <property type="entry name" value="HEMOGLOBNASE"/>
</dbReference>
<dbReference type="Pfam" id="PF01650">
    <property type="entry name" value="Peptidase_C13"/>
    <property type="match status" value="1"/>
</dbReference>
<feature type="domain" description="Legumain prodomain" evidence="9">
    <location>
        <begin position="343"/>
        <end position="438"/>
    </location>
</feature>
<protein>
    <recommendedName>
        <fullName evidence="3">legumain</fullName>
        <ecNumber evidence="3">3.4.22.34</ecNumber>
    </recommendedName>
</protein>
<dbReference type="Gene3D" id="1.10.132.130">
    <property type="match status" value="1"/>
</dbReference>
<evidence type="ECO:0000256" key="2">
    <source>
        <dbReference type="ARBA" id="ARBA00009941"/>
    </source>
</evidence>
<dbReference type="InterPro" id="IPR048501">
    <property type="entry name" value="Legum_prodom"/>
</dbReference>
<evidence type="ECO:0000313" key="11">
    <source>
        <dbReference type="RefSeq" id="XP_006822143.1"/>
    </source>
</evidence>
<proteinExistence type="inferred from homology"/>
<dbReference type="PIRSF" id="PIRSF500139">
    <property type="entry name" value="AE"/>
    <property type="match status" value="1"/>
</dbReference>
<keyword evidence="7" id="KW-0788">Thiol protease</keyword>
<evidence type="ECO:0000256" key="7">
    <source>
        <dbReference type="ARBA" id="ARBA00022807"/>
    </source>
</evidence>
<dbReference type="InterPro" id="IPR046427">
    <property type="entry name" value="Legumain_prodom_sf"/>
</dbReference>
<keyword evidence="5 8" id="KW-0732">Signal</keyword>
<evidence type="ECO:0000256" key="1">
    <source>
        <dbReference type="ARBA" id="ARBA00000810"/>
    </source>
</evidence>
<dbReference type="Gene3D" id="3.40.50.1460">
    <property type="match status" value="1"/>
</dbReference>
<dbReference type="RefSeq" id="XP_006822143.1">
    <property type="nucleotide sequence ID" value="XM_006822080.1"/>
</dbReference>
<evidence type="ECO:0000256" key="8">
    <source>
        <dbReference type="SAM" id="SignalP"/>
    </source>
</evidence>
<comment type="similarity">
    <text evidence="2">Belongs to the peptidase C13 family.</text>
</comment>
<evidence type="ECO:0000256" key="5">
    <source>
        <dbReference type="ARBA" id="ARBA00022729"/>
    </source>
</evidence>
<evidence type="ECO:0000256" key="4">
    <source>
        <dbReference type="ARBA" id="ARBA00022670"/>
    </source>
</evidence>
<gene>
    <name evidence="11" type="primary">LOC100376285</name>
</gene>
<dbReference type="Proteomes" id="UP000694865">
    <property type="component" value="Unplaced"/>
</dbReference>
<keyword evidence="6" id="KW-0378">Hydrolase</keyword>
<dbReference type="Pfam" id="PF20985">
    <property type="entry name" value="Legum_prodom"/>
    <property type="match status" value="1"/>
</dbReference>
<organism evidence="10 11">
    <name type="scientific">Saccoglossus kowalevskii</name>
    <name type="common">Acorn worm</name>
    <dbReference type="NCBI Taxonomy" id="10224"/>
    <lineage>
        <taxon>Eukaryota</taxon>
        <taxon>Metazoa</taxon>
        <taxon>Hemichordata</taxon>
        <taxon>Enteropneusta</taxon>
        <taxon>Harrimaniidae</taxon>
        <taxon>Saccoglossus</taxon>
    </lineage>
</organism>
<evidence type="ECO:0000256" key="3">
    <source>
        <dbReference type="ARBA" id="ARBA00012628"/>
    </source>
</evidence>
<evidence type="ECO:0000313" key="10">
    <source>
        <dbReference type="Proteomes" id="UP000694865"/>
    </source>
</evidence>
<comment type="catalytic activity">
    <reaction evidence="1">
        <text>Hydrolysis of proteins and small molecule substrates at -Asn-|-Xaa- bonds.</text>
        <dbReference type="EC" id="3.4.22.34"/>
    </reaction>
</comment>
<dbReference type="GeneID" id="100376285"/>
<name>A0ABM0MQ52_SACKO</name>
<dbReference type="PANTHER" id="PTHR12000:SF42">
    <property type="entry name" value="LEGUMAIN"/>
    <property type="match status" value="1"/>
</dbReference>
<dbReference type="InterPro" id="IPR043577">
    <property type="entry name" value="AE"/>
</dbReference>
<evidence type="ECO:0000256" key="6">
    <source>
        <dbReference type="ARBA" id="ARBA00022801"/>
    </source>
</evidence>
<dbReference type="CDD" id="cd21115">
    <property type="entry name" value="legumain_C"/>
    <property type="match status" value="1"/>
</dbReference>
<dbReference type="PANTHER" id="PTHR12000">
    <property type="entry name" value="HEMOGLOBINASE FAMILY MEMBER"/>
    <property type="match status" value="1"/>
</dbReference>
<dbReference type="EC" id="3.4.22.34" evidence="3"/>
<dbReference type="PIRSF" id="PIRSF019663">
    <property type="entry name" value="Legumain"/>
    <property type="match status" value="1"/>
</dbReference>
<dbReference type="InterPro" id="IPR001096">
    <property type="entry name" value="Peptidase_C13"/>
</dbReference>
<feature type="signal peptide" evidence="8">
    <location>
        <begin position="1"/>
        <end position="17"/>
    </location>
</feature>
<sequence>MIRLLVLCLTLIASSFALPSHILDAPEALAEPTKGVNWALIVAGSNTWGNYRHQADACHAYQILHSNGIPDERIVVMIYDDIANNDENPTPGIIINQPNGTDVYKGVLKDYTQEDVTPENFLNILQGNAAAMQGIGSGKVIASGPNDHVFVNFVDHGAPGIVAFPAGGELHANDLNDAINSMNQQQKYAKMVFYIEACESGSMFEGLLTDNINVFATTASNAQESSYACYFDDERQTYLGDVYSVKWMEDSDMADMSMETLQQQFEVVKKETNTSHVMEYGDLTMGSLALDEFQGDSNQKNGNGRKSPRLPLNAVAAPDVPMAILEHRLMAAKDVEKRIEIVKEMDKLLQMRKFVTDTVASIVKHATDSSDQADLMINTKKPTLTSHYCYKAAVRHFSDHCFSLNKNDYPLRHLYVFVNMCEARIPSARVMDAIDKVCGEQLGDFATGIY</sequence>
<reference evidence="11" key="1">
    <citation type="submission" date="2025-08" db="UniProtKB">
        <authorList>
            <consortium name="RefSeq"/>
        </authorList>
    </citation>
    <scope>IDENTIFICATION</scope>
    <source>
        <tissue evidence="11">Testes</tissue>
    </source>
</reference>
<keyword evidence="4" id="KW-0645">Protease</keyword>
<accession>A0ABM0MQ52</accession>
<feature type="chain" id="PRO_5045352187" description="legumain" evidence="8">
    <location>
        <begin position="18"/>
        <end position="450"/>
    </location>
</feature>
<evidence type="ECO:0000259" key="9">
    <source>
        <dbReference type="Pfam" id="PF20985"/>
    </source>
</evidence>